<dbReference type="AlphaFoldDB" id="A0A914GW80"/>
<dbReference type="PROSITE" id="PS50071">
    <property type="entry name" value="HOMEOBOX_2"/>
    <property type="match status" value="1"/>
</dbReference>
<dbReference type="InterPro" id="IPR050609">
    <property type="entry name" value="Antp_homeobox_Deformed_sf"/>
</dbReference>
<dbReference type="PANTHER" id="PTHR45771:SF6">
    <property type="entry name" value="HOMEOTIC PROTEIN SEX COMBS REDUCED"/>
    <property type="match status" value="1"/>
</dbReference>
<dbReference type="CDD" id="cd00086">
    <property type="entry name" value="homeodomain"/>
    <property type="match status" value="1"/>
</dbReference>
<evidence type="ECO:0000313" key="13">
    <source>
        <dbReference type="WBParaSite" id="Gr19_v10_g11335.t1"/>
    </source>
</evidence>
<evidence type="ECO:0000256" key="10">
    <source>
        <dbReference type="SAM" id="MobiDB-lite"/>
    </source>
</evidence>
<dbReference type="GO" id="GO:0000978">
    <property type="term" value="F:RNA polymerase II cis-regulatory region sequence-specific DNA binding"/>
    <property type="evidence" value="ECO:0007669"/>
    <property type="project" value="TreeGrafter"/>
</dbReference>
<accession>A0A914GW80</accession>
<keyword evidence="5 8" id="KW-0371">Homeobox</keyword>
<evidence type="ECO:0000256" key="2">
    <source>
        <dbReference type="ARBA" id="ARBA00022473"/>
    </source>
</evidence>
<dbReference type="PROSITE" id="PS00027">
    <property type="entry name" value="HOMEOBOX_1"/>
    <property type="match status" value="1"/>
</dbReference>
<dbReference type="GO" id="GO:0009952">
    <property type="term" value="P:anterior/posterior pattern specification"/>
    <property type="evidence" value="ECO:0007669"/>
    <property type="project" value="UniProtKB-ARBA"/>
</dbReference>
<feature type="compositionally biased region" description="Low complexity" evidence="10">
    <location>
        <begin position="231"/>
        <end position="248"/>
    </location>
</feature>
<keyword evidence="2" id="KW-0217">Developmental protein</keyword>
<dbReference type="FunFam" id="1.10.10.60:FF:000398">
    <property type="entry name" value="Homeobox protein lin-39"/>
    <property type="match status" value="1"/>
</dbReference>
<dbReference type="SUPFAM" id="SSF46689">
    <property type="entry name" value="Homeodomain-like"/>
    <property type="match status" value="1"/>
</dbReference>
<dbReference type="PANTHER" id="PTHR45771">
    <property type="entry name" value="HOMEOTIC PROTEIN DEFORMED"/>
    <property type="match status" value="1"/>
</dbReference>
<feature type="region of interest" description="Disordered" evidence="10">
    <location>
        <begin position="323"/>
        <end position="350"/>
    </location>
</feature>
<feature type="DNA-binding region" description="Homeobox" evidence="8">
    <location>
        <begin position="268"/>
        <end position="327"/>
    </location>
</feature>
<dbReference type="GO" id="GO:0005654">
    <property type="term" value="C:nucleoplasm"/>
    <property type="evidence" value="ECO:0007669"/>
    <property type="project" value="TreeGrafter"/>
</dbReference>
<keyword evidence="3" id="KW-0805">Transcription regulation</keyword>
<dbReference type="Pfam" id="PF00046">
    <property type="entry name" value="Homeodomain"/>
    <property type="match status" value="1"/>
</dbReference>
<comment type="subcellular location">
    <subcellularLocation>
        <location evidence="1 8 9">Nucleus</location>
    </subcellularLocation>
</comment>
<dbReference type="Gene3D" id="1.10.10.60">
    <property type="entry name" value="Homeodomain-like"/>
    <property type="match status" value="1"/>
</dbReference>
<dbReference type="SMART" id="SM00389">
    <property type="entry name" value="HOX"/>
    <property type="match status" value="1"/>
</dbReference>
<dbReference type="InterPro" id="IPR017970">
    <property type="entry name" value="Homeobox_CS"/>
</dbReference>
<evidence type="ECO:0000259" key="11">
    <source>
        <dbReference type="PROSITE" id="PS50071"/>
    </source>
</evidence>
<evidence type="ECO:0000256" key="5">
    <source>
        <dbReference type="ARBA" id="ARBA00023155"/>
    </source>
</evidence>
<evidence type="ECO:0000256" key="1">
    <source>
        <dbReference type="ARBA" id="ARBA00004123"/>
    </source>
</evidence>
<dbReference type="PROSITE" id="PS00032">
    <property type="entry name" value="ANTENNAPEDIA"/>
    <property type="match status" value="1"/>
</dbReference>
<feature type="compositionally biased region" description="Basic and acidic residues" evidence="10">
    <location>
        <begin position="216"/>
        <end position="230"/>
    </location>
</feature>
<evidence type="ECO:0000256" key="9">
    <source>
        <dbReference type="RuleBase" id="RU000682"/>
    </source>
</evidence>
<dbReference type="InterPro" id="IPR020479">
    <property type="entry name" value="HD_metazoa"/>
</dbReference>
<feature type="compositionally biased region" description="Low complexity" evidence="10">
    <location>
        <begin position="330"/>
        <end position="350"/>
    </location>
</feature>
<keyword evidence="7 8" id="KW-0539">Nucleus</keyword>
<evidence type="ECO:0000313" key="12">
    <source>
        <dbReference type="Proteomes" id="UP000887572"/>
    </source>
</evidence>
<evidence type="ECO:0000256" key="3">
    <source>
        <dbReference type="ARBA" id="ARBA00023015"/>
    </source>
</evidence>
<dbReference type="InterPro" id="IPR001356">
    <property type="entry name" value="HD"/>
</dbReference>
<evidence type="ECO:0000256" key="8">
    <source>
        <dbReference type="PROSITE-ProRule" id="PRU00108"/>
    </source>
</evidence>
<dbReference type="PRINTS" id="PR00024">
    <property type="entry name" value="HOMEOBOX"/>
</dbReference>
<organism evidence="12 13">
    <name type="scientific">Globodera rostochiensis</name>
    <name type="common">Golden nematode worm</name>
    <name type="synonym">Heterodera rostochiensis</name>
    <dbReference type="NCBI Taxonomy" id="31243"/>
    <lineage>
        <taxon>Eukaryota</taxon>
        <taxon>Metazoa</taxon>
        <taxon>Ecdysozoa</taxon>
        <taxon>Nematoda</taxon>
        <taxon>Chromadorea</taxon>
        <taxon>Rhabditida</taxon>
        <taxon>Tylenchina</taxon>
        <taxon>Tylenchomorpha</taxon>
        <taxon>Tylenchoidea</taxon>
        <taxon>Heteroderidae</taxon>
        <taxon>Heteroderinae</taxon>
        <taxon>Globodera</taxon>
    </lineage>
</organism>
<dbReference type="WBParaSite" id="Gr19_v10_g11335.t1">
    <property type="protein sequence ID" value="Gr19_v10_g11335.t1"/>
    <property type="gene ID" value="Gr19_v10_g11335"/>
</dbReference>
<dbReference type="GO" id="GO:0000981">
    <property type="term" value="F:DNA-binding transcription factor activity, RNA polymerase II-specific"/>
    <property type="evidence" value="ECO:0007669"/>
    <property type="project" value="InterPro"/>
</dbReference>
<feature type="compositionally biased region" description="Acidic residues" evidence="10">
    <location>
        <begin position="204"/>
        <end position="215"/>
    </location>
</feature>
<dbReference type="GO" id="GO:0048337">
    <property type="term" value="P:positive regulation of mesodermal cell fate specification"/>
    <property type="evidence" value="ECO:0007669"/>
    <property type="project" value="UniProtKB-ARBA"/>
</dbReference>
<evidence type="ECO:0000256" key="7">
    <source>
        <dbReference type="ARBA" id="ARBA00023242"/>
    </source>
</evidence>
<feature type="region of interest" description="Disordered" evidence="10">
    <location>
        <begin position="160"/>
        <end position="248"/>
    </location>
</feature>
<dbReference type="InterPro" id="IPR001827">
    <property type="entry name" value="Homeobox_Antennapedia_CS"/>
</dbReference>
<dbReference type="GO" id="GO:0045944">
    <property type="term" value="P:positive regulation of transcription by RNA polymerase II"/>
    <property type="evidence" value="ECO:0007669"/>
    <property type="project" value="TreeGrafter"/>
</dbReference>
<proteinExistence type="predicted"/>
<evidence type="ECO:0000256" key="4">
    <source>
        <dbReference type="ARBA" id="ARBA00023125"/>
    </source>
</evidence>
<keyword evidence="6" id="KW-0804">Transcription</keyword>
<sequence>MNVMDQSEPTDQRNSLPIHSPMPSLMVMTHYQQYQHLLPNSHSTVQHGQLHATASLPLPLFSTTHQQQHSTASSFYPFDPLQGQLLHPTYPLQHHQQHNHDLANFTAHPTQCQQNGGTGQHMASDFSFSDTKPDLYAPGTSALWRRNQLGECEQIALDREDKGDKLGGGKKRKKVSRAEDNGVMEEEENGRRTNGGTVGKGGETTEETADEDICDESVKRSGDAVTEKSSDSSSSSSCRTATETTPEATTIFPWMTRMHSSSRTARGEKRQRTAYTRNQVLELEKEFHFNKYLSRKRRIEIAHSLILTERQVKIWFQNRRMKHKKESKEQQQLNGLSCQQQFPSPSSQLSSAASQLAAQAAAAVMQHAIQQGQSQHFGGRNPFLLTAAANGEGSDNGISYSTE</sequence>
<reference evidence="13" key="1">
    <citation type="submission" date="2022-11" db="UniProtKB">
        <authorList>
            <consortium name="WormBaseParasite"/>
        </authorList>
    </citation>
    <scope>IDENTIFICATION</scope>
</reference>
<keyword evidence="4 8" id="KW-0238">DNA-binding</keyword>
<name>A0A914GW80_GLORO</name>
<feature type="region of interest" description="Disordered" evidence="10">
    <location>
        <begin position="1"/>
        <end position="20"/>
    </location>
</feature>
<dbReference type="InterPro" id="IPR009057">
    <property type="entry name" value="Homeodomain-like_sf"/>
</dbReference>
<protein>
    <submittedName>
        <fullName evidence="13">Homeobox domain-containing protein</fullName>
    </submittedName>
</protein>
<evidence type="ECO:0000256" key="6">
    <source>
        <dbReference type="ARBA" id="ARBA00023163"/>
    </source>
</evidence>
<feature type="domain" description="Homeobox" evidence="11">
    <location>
        <begin position="266"/>
        <end position="326"/>
    </location>
</feature>
<dbReference type="Proteomes" id="UP000887572">
    <property type="component" value="Unplaced"/>
</dbReference>
<feature type="compositionally biased region" description="Polar residues" evidence="10">
    <location>
        <begin position="1"/>
        <end position="17"/>
    </location>
</feature>
<keyword evidence="12" id="KW-1185">Reference proteome</keyword>